<dbReference type="Proteomes" id="UP000054928">
    <property type="component" value="Unassembled WGS sequence"/>
</dbReference>
<dbReference type="STRING" id="4781.A0A0P1A6Y8"/>
<dbReference type="AlphaFoldDB" id="A0A0P1A6Y8"/>
<evidence type="ECO:0000313" key="3">
    <source>
        <dbReference type="Proteomes" id="UP000054928"/>
    </source>
</evidence>
<dbReference type="GO" id="GO:0003677">
    <property type="term" value="F:DNA binding"/>
    <property type="evidence" value="ECO:0007669"/>
    <property type="project" value="TreeGrafter"/>
</dbReference>
<proteinExistence type="predicted"/>
<sequence>MASQGLSLWLTGKSEALDANDPRVFQNQVEDTGKPNSSESPLELPIDRIGVKETITLISPEKCLVVEEIDSEEDDAEFDDRAHWTRRGSRKKARAMRRAAGAEEKSQPSIALFCVKNATSTKEVLGAELKKAALNDVVKPAKVVQLDKTNHTKCEKMEKPKNDGLEWDSADTPTKNGTATFMSSGRPKRESVLRAEILQQQQKLLDAVAAKNNAVSFLTPPPSTKKSSTQKATTSGRKRKLELNKKKASPTLKNGSTVSPPSTSNASQSFFLSELEKKQLQEIETVSIFREQLRQTREKDLAFFAGKPANPFFQARSCCIRSGGEESDDENVRDSDVSKIVQHIGARWSKPLPLFPDVQHVLYSCMDEKDLDTATQNWISLIRRVTSPDKSSKTVVIHQANSGVDSKLSIESMAHLRAAMNGQVCTESSFSEQFWFREFLNSSTFPGVEIIDITSPCLSNSEMAATELAARETLLVDELVEAHDIQEIQIRELLSGLEQARIKRTSRKQNLSLVDRYLPVNANGLVGNRETLHTLSSWLSAWKIGGGDRKRLDCFASELFTFEDGDSDSEDEVGDLCRLFILQGESGSGKSAAVYACAEELGYEIIEINAAQNRSGKNIVELCGEATQSTRVLHIGGKYDKSKKTQKKKRRIQSEGRKSLDKPTAASLSLVLFEDVDLVFDDDKGFLCAICSIAKHSKCPIVVTCAQLPDAFPTKPGRLCRELCKPTMDEFSIWMRLVTFIEGMQVAPSLIDALAKFFGRDVRRSLHFLEASLPVSNTSLKTHWRWQHVTDDESDDDKYCHVVVPAWTVWSTGDLSFDALTSNLLSELSAAYGKPLEDKGYEERRADLEAMSELAEIMDSTSVADTWMSPAASWNRGEIEKSYFQFERERLAALELRRLSLYVLGTSVSTLSSSLTHRQEPSASACIQRTLDNTLKATQRHHHQAALAQLKPKFELPLAFKGCGKSEPRFTLDYMPMVGRLLSSTGLQEGRRRASRRNHYLSDVLNDMALIDELPAFNTYLLLDGDSFVAVSSAHNQRQKEV</sequence>
<dbReference type="GO" id="GO:0061860">
    <property type="term" value="F:DNA clamp unloader activity"/>
    <property type="evidence" value="ECO:0007669"/>
    <property type="project" value="TreeGrafter"/>
</dbReference>
<evidence type="ECO:0000313" key="2">
    <source>
        <dbReference type="EMBL" id="CEG35857.1"/>
    </source>
</evidence>
<dbReference type="PANTHER" id="PTHR23389">
    <property type="entry name" value="CHROMOSOME TRANSMISSION FIDELITY FACTOR 18"/>
    <property type="match status" value="1"/>
</dbReference>
<feature type="compositionally biased region" description="Polar residues" evidence="1">
    <location>
        <begin position="25"/>
        <end position="40"/>
    </location>
</feature>
<dbReference type="EMBL" id="CCYD01000109">
    <property type="protein sequence ID" value="CEG35857.1"/>
    <property type="molecule type" value="Genomic_DNA"/>
</dbReference>
<dbReference type="GO" id="GO:0005634">
    <property type="term" value="C:nucleus"/>
    <property type="evidence" value="ECO:0007669"/>
    <property type="project" value="TreeGrafter"/>
</dbReference>
<dbReference type="RefSeq" id="XP_024572226.1">
    <property type="nucleotide sequence ID" value="XM_024728836.1"/>
</dbReference>
<feature type="compositionally biased region" description="Polar residues" evidence="1">
    <location>
        <begin position="171"/>
        <end position="183"/>
    </location>
</feature>
<feature type="compositionally biased region" description="Polar residues" evidence="1">
    <location>
        <begin position="251"/>
        <end position="266"/>
    </location>
</feature>
<dbReference type="GeneID" id="36395241"/>
<dbReference type="SUPFAM" id="SSF52540">
    <property type="entry name" value="P-loop containing nucleoside triphosphate hydrolases"/>
    <property type="match status" value="1"/>
</dbReference>
<accession>A0A0P1A6Y8</accession>
<reference evidence="3" key="1">
    <citation type="submission" date="2014-09" db="EMBL/GenBank/DDBJ databases">
        <authorList>
            <person name="Sharma Rahul"/>
            <person name="Thines Marco"/>
        </authorList>
    </citation>
    <scope>NUCLEOTIDE SEQUENCE [LARGE SCALE GENOMIC DNA]</scope>
</reference>
<evidence type="ECO:0000256" key="1">
    <source>
        <dbReference type="SAM" id="MobiDB-lite"/>
    </source>
</evidence>
<dbReference type="Gene3D" id="3.40.50.300">
    <property type="entry name" value="P-loop containing nucleotide triphosphate hydrolases"/>
    <property type="match status" value="1"/>
</dbReference>
<organism evidence="2 3">
    <name type="scientific">Plasmopara halstedii</name>
    <name type="common">Downy mildew of sunflower</name>
    <dbReference type="NCBI Taxonomy" id="4781"/>
    <lineage>
        <taxon>Eukaryota</taxon>
        <taxon>Sar</taxon>
        <taxon>Stramenopiles</taxon>
        <taxon>Oomycota</taxon>
        <taxon>Peronosporomycetes</taxon>
        <taxon>Peronosporales</taxon>
        <taxon>Peronosporaceae</taxon>
        <taxon>Plasmopara</taxon>
    </lineage>
</organism>
<feature type="region of interest" description="Disordered" evidence="1">
    <location>
        <begin position="19"/>
        <end position="44"/>
    </location>
</feature>
<protein>
    <submittedName>
        <fullName evidence="2">Atpase family aaa domain-containing protein 5</fullName>
    </submittedName>
</protein>
<dbReference type="OMA" id="SEQFWFR"/>
<feature type="region of interest" description="Disordered" evidence="1">
    <location>
        <begin position="216"/>
        <end position="266"/>
    </location>
</feature>
<dbReference type="InterPro" id="IPR027417">
    <property type="entry name" value="P-loop_NTPase"/>
</dbReference>
<name>A0A0P1A6Y8_PLAHL</name>
<dbReference type="OrthoDB" id="9996895at2759"/>
<feature type="region of interest" description="Disordered" evidence="1">
    <location>
        <begin position="156"/>
        <end position="188"/>
    </location>
</feature>
<keyword evidence="3" id="KW-1185">Reference proteome</keyword>
<feature type="compositionally biased region" description="Low complexity" evidence="1">
    <location>
        <begin position="224"/>
        <end position="235"/>
    </location>
</feature>
<feature type="region of interest" description="Disordered" evidence="1">
    <location>
        <begin position="639"/>
        <end position="659"/>
    </location>
</feature>
<dbReference type="PANTHER" id="PTHR23389:SF21">
    <property type="entry name" value="ATPASE FAMILY AAA DOMAIN-CONTAINING PROTEIN 5"/>
    <property type="match status" value="1"/>
</dbReference>